<evidence type="ECO:0000256" key="4">
    <source>
        <dbReference type="ARBA" id="ARBA00022840"/>
    </source>
</evidence>
<dbReference type="InterPro" id="IPR003593">
    <property type="entry name" value="AAA+_ATPase"/>
</dbReference>
<dbReference type="GO" id="GO:0005524">
    <property type="term" value="F:ATP binding"/>
    <property type="evidence" value="ECO:0007669"/>
    <property type="project" value="UniProtKB-KW"/>
</dbReference>
<proteinExistence type="inferred from homology"/>
<keyword evidence="7" id="KW-1185">Reference proteome</keyword>
<evidence type="ECO:0000256" key="1">
    <source>
        <dbReference type="ARBA" id="ARBA00005417"/>
    </source>
</evidence>
<organism evidence="6 7">
    <name type="scientific">Actinocatenispora rupis</name>
    <dbReference type="NCBI Taxonomy" id="519421"/>
    <lineage>
        <taxon>Bacteria</taxon>
        <taxon>Bacillati</taxon>
        <taxon>Actinomycetota</taxon>
        <taxon>Actinomycetes</taxon>
        <taxon>Micromonosporales</taxon>
        <taxon>Micromonosporaceae</taxon>
        <taxon>Actinocatenispora</taxon>
    </lineage>
</organism>
<comment type="similarity">
    <text evidence="1">Belongs to the ABC transporter superfamily.</text>
</comment>
<evidence type="ECO:0000256" key="3">
    <source>
        <dbReference type="ARBA" id="ARBA00022741"/>
    </source>
</evidence>
<sequence>MTGTTIEATALTKRYGHVTAVRDLTFSVRPGAVTGFLGPNGAGKTTTLRMILGLVTPTAGTVTIGGRPYRALDRPTSVVGAAFTPGAFHPGHTARRHLGVYAAMGGYPARRVGDLLDLLELTGAADRRIGTYSTGMRQRLALATALLGDPSVLLLDEPGNGLDPAGAAWLRALLRRLADEGRTVLVSSHVLGEVRQIADDVLVLHRGRLVAAGPWAELAGPLAVVVGTPDAPALARLLTAHALTVTPDGPHHLRVRGADAARIADLAAADGVRVHELRTEPADLERLFLDLTAEEAA</sequence>
<accession>A0A8J3NDE9</accession>
<dbReference type="GO" id="GO:0016887">
    <property type="term" value="F:ATP hydrolysis activity"/>
    <property type="evidence" value="ECO:0007669"/>
    <property type="project" value="InterPro"/>
</dbReference>
<dbReference type="SMART" id="SM00382">
    <property type="entry name" value="AAA"/>
    <property type="match status" value="1"/>
</dbReference>
<dbReference type="RefSeq" id="WP_203663047.1">
    <property type="nucleotide sequence ID" value="NZ_BAAAZM010000012.1"/>
</dbReference>
<reference evidence="6" key="1">
    <citation type="submission" date="2021-01" db="EMBL/GenBank/DDBJ databases">
        <title>Whole genome shotgun sequence of Actinocatenispora rupis NBRC 107355.</title>
        <authorList>
            <person name="Komaki H."/>
            <person name="Tamura T."/>
        </authorList>
    </citation>
    <scope>NUCLEOTIDE SEQUENCE</scope>
    <source>
        <strain evidence="6">NBRC 107355</strain>
    </source>
</reference>
<dbReference type="InterPro" id="IPR027417">
    <property type="entry name" value="P-loop_NTPase"/>
</dbReference>
<name>A0A8J3NDE9_9ACTN</name>
<evidence type="ECO:0000256" key="2">
    <source>
        <dbReference type="ARBA" id="ARBA00022448"/>
    </source>
</evidence>
<dbReference type="EMBL" id="BOMB01000035">
    <property type="protein sequence ID" value="GID14991.1"/>
    <property type="molecule type" value="Genomic_DNA"/>
</dbReference>
<dbReference type="PANTHER" id="PTHR43335">
    <property type="entry name" value="ABC TRANSPORTER, ATP-BINDING PROTEIN"/>
    <property type="match status" value="1"/>
</dbReference>
<dbReference type="Gene3D" id="3.40.50.300">
    <property type="entry name" value="P-loop containing nucleotide triphosphate hydrolases"/>
    <property type="match status" value="1"/>
</dbReference>
<dbReference type="Pfam" id="PF00005">
    <property type="entry name" value="ABC_tran"/>
    <property type="match status" value="1"/>
</dbReference>
<dbReference type="InterPro" id="IPR003439">
    <property type="entry name" value="ABC_transporter-like_ATP-bd"/>
</dbReference>
<dbReference type="AlphaFoldDB" id="A0A8J3NDE9"/>
<evidence type="ECO:0000259" key="5">
    <source>
        <dbReference type="PROSITE" id="PS50893"/>
    </source>
</evidence>
<dbReference type="SUPFAM" id="SSF52540">
    <property type="entry name" value="P-loop containing nucleoside triphosphate hydrolases"/>
    <property type="match status" value="1"/>
</dbReference>
<keyword evidence="4 6" id="KW-0067">ATP-binding</keyword>
<dbReference type="Proteomes" id="UP000612808">
    <property type="component" value="Unassembled WGS sequence"/>
</dbReference>
<keyword evidence="2" id="KW-0813">Transport</keyword>
<dbReference type="PANTHER" id="PTHR43335:SF4">
    <property type="entry name" value="ABC TRANSPORTER, ATP-BINDING PROTEIN"/>
    <property type="match status" value="1"/>
</dbReference>
<evidence type="ECO:0000313" key="7">
    <source>
        <dbReference type="Proteomes" id="UP000612808"/>
    </source>
</evidence>
<comment type="caution">
    <text evidence="6">The sequence shown here is derived from an EMBL/GenBank/DDBJ whole genome shotgun (WGS) entry which is preliminary data.</text>
</comment>
<keyword evidence="3" id="KW-0547">Nucleotide-binding</keyword>
<evidence type="ECO:0000313" key="6">
    <source>
        <dbReference type="EMBL" id="GID14991.1"/>
    </source>
</evidence>
<protein>
    <submittedName>
        <fullName evidence="6">ABC transporter ATP-binding protein</fullName>
    </submittedName>
</protein>
<feature type="domain" description="ABC transporter" evidence="5">
    <location>
        <begin position="6"/>
        <end position="231"/>
    </location>
</feature>
<gene>
    <name evidence="6" type="ORF">Aru02nite_58800</name>
</gene>
<dbReference type="PROSITE" id="PS50893">
    <property type="entry name" value="ABC_TRANSPORTER_2"/>
    <property type="match status" value="1"/>
</dbReference>